<proteinExistence type="predicted"/>
<reference evidence="2" key="1">
    <citation type="submission" date="2018-10" db="EMBL/GenBank/DDBJ databases">
        <title>Hidden diversity of soil giant viruses.</title>
        <authorList>
            <person name="Schulz F."/>
            <person name="Alteio L."/>
            <person name="Goudeau D."/>
            <person name="Ryan E.M."/>
            <person name="Malmstrom R.R."/>
            <person name="Blanchard J."/>
            <person name="Woyke T."/>
        </authorList>
    </citation>
    <scope>NUCLEOTIDE SEQUENCE</scope>
    <source>
        <strain evidence="2">EDV1</strain>
    </source>
</reference>
<name>A0A3G4ZUM4_9VIRU</name>
<sequence length="268" mass="31186">MNLNNESPEFEILDWEDADTFEDLCKLMIDAMNGHIDSFVSYQYDDTKCILASESIPFKNQLILLNELGLLTTCSQPGVDVIRKRSDCHHFDKNELINTPDIKELKISNKKMKDQQRSFISGFIKRKIFDKILPSLHNYIIFIRSFNNEKLPLKIISDYETKIENNQTYIFIPKNYDIDNEINFTDKIVDEKSYVNVSREIYSFGTYRPTNVWLNCLCNPDDFSLGELKPVLINSLINEIYSVEIVDPVYGPNNLNSTLIELLKKSIK</sequence>
<dbReference type="Pfam" id="PF21897">
    <property type="entry name" value="DUF6919"/>
    <property type="match status" value="1"/>
</dbReference>
<dbReference type="InterPro" id="IPR054212">
    <property type="entry name" value="DUF6919"/>
</dbReference>
<organism evidence="2">
    <name type="scientific">Edafosvirus sp</name>
    <dbReference type="NCBI Taxonomy" id="2487765"/>
    <lineage>
        <taxon>Viruses</taxon>
        <taxon>Varidnaviria</taxon>
        <taxon>Bamfordvirae</taxon>
        <taxon>Nucleocytoviricota</taxon>
        <taxon>Megaviricetes</taxon>
        <taxon>Imitervirales</taxon>
        <taxon>Mimiviridae</taxon>
        <taxon>Klosneuvirinae</taxon>
    </lineage>
</organism>
<protein>
    <recommendedName>
        <fullName evidence="1">DUF6919 domain-containing protein</fullName>
    </recommendedName>
</protein>
<evidence type="ECO:0000259" key="1">
    <source>
        <dbReference type="Pfam" id="PF21897"/>
    </source>
</evidence>
<dbReference type="EMBL" id="MK072085">
    <property type="protein sequence ID" value="AYV78606.1"/>
    <property type="molecule type" value="Genomic_DNA"/>
</dbReference>
<evidence type="ECO:0000313" key="2">
    <source>
        <dbReference type="EMBL" id="AYV78606.1"/>
    </source>
</evidence>
<feature type="domain" description="DUF6919" evidence="1">
    <location>
        <begin position="15"/>
        <end position="80"/>
    </location>
</feature>
<accession>A0A3G4ZUM4</accession>
<gene>
    <name evidence="2" type="ORF">Edafosvirus20_6</name>
</gene>